<keyword evidence="2" id="KW-0472">Membrane</keyword>
<accession>A0ABV7Y4A7</accession>
<keyword evidence="2" id="KW-1133">Transmembrane helix</keyword>
<evidence type="ECO:0000313" key="3">
    <source>
        <dbReference type="EMBL" id="MFC3758948.1"/>
    </source>
</evidence>
<reference evidence="4" key="1">
    <citation type="journal article" date="2019" name="Int. J. Syst. Evol. Microbiol.">
        <title>The Global Catalogue of Microorganisms (GCM) 10K type strain sequencing project: providing services to taxonomists for standard genome sequencing and annotation.</title>
        <authorList>
            <consortium name="The Broad Institute Genomics Platform"/>
            <consortium name="The Broad Institute Genome Sequencing Center for Infectious Disease"/>
            <person name="Wu L."/>
            <person name="Ma J."/>
        </authorList>
    </citation>
    <scope>NUCLEOTIDE SEQUENCE [LARGE SCALE GENOMIC DNA]</scope>
    <source>
        <strain evidence="4">CECT 7798</strain>
    </source>
</reference>
<evidence type="ECO:0000256" key="2">
    <source>
        <dbReference type="SAM" id="Phobius"/>
    </source>
</evidence>
<feature type="region of interest" description="Disordered" evidence="1">
    <location>
        <begin position="1"/>
        <end position="25"/>
    </location>
</feature>
<evidence type="ECO:0000313" key="4">
    <source>
        <dbReference type="Proteomes" id="UP001595735"/>
    </source>
</evidence>
<organism evidence="3 4">
    <name type="scientific">Chryseobacterium tructae</name>
    <dbReference type="NCBI Taxonomy" id="1037380"/>
    <lineage>
        <taxon>Bacteria</taxon>
        <taxon>Pseudomonadati</taxon>
        <taxon>Bacteroidota</taxon>
        <taxon>Flavobacteriia</taxon>
        <taxon>Flavobacteriales</taxon>
        <taxon>Weeksellaceae</taxon>
        <taxon>Chryseobacterium group</taxon>
        <taxon>Chryseobacterium</taxon>
    </lineage>
</organism>
<keyword evidence="4" id="KW-1185">Reference proteome</keyword>
<dbReference type="RefSeq" id="WP_378170967.1">
    <property type="nucleotide sequence ID" value="NZ_JBHRYO010000002.1"/>
</dbReference>
<dbReference type="Proteomes" id="UP001595735">
    <property type="component" value="Unassembled WGS sequence"/>
</dbReference>
<feature type="region of interest" description="Disordered" evidence="1">
    <location>
        <begin position="1575"/>
        <end position="1600"/>
    </location>
</feature>
<name>A0ABV7Y4A7_9FLAO</name>
<gene>
    <name evidence="3" type="ORF">ACFONJ_23505</name>
</gene>
<feature type="transmembrane region" description="Helical" evidence="2">
    <location>
        <begin position="73"/>
        <end position="96"/>
    </location>
</feature>
<proteinExistence type="predicted"/>
<comment type="caution">
    <text evidence="3">The sequence shown here is derived from an EMBL/GenBank/DDBJ whole genome shotgun (WGS) entry which is preliminary data.</text>
</comment>
<sequence length="1600" mass="176099">MAKLENNNENENKKSVAENLGDQVQKTVENVEGKVRETVKEASELASDAINHPVETAEEFGKQAMKDVTSYTWWAKLLLILFWLGIVLVAGVLITINLPVTKQWAADQALKLVNNDFKSGFSTESVDVNYFGDVTIKGLKVKDYKGLEFIQAREFRADSDWLSLAANAISGKSNSLSFNSLTLVNADVKVITYKGDSISNFVRFTELFDDGKKRDPKKPPFQLNSRIQIQDSKVSIVNENSPGDHGKWLTATNFNLKAPNIKVNGPNVSALINNMSFVTTRWGKSHTVDTFSTELSLTKQFLSLKDLTLNTDHTLLQGDIKFNLHDGSWADFADKVRWDMNINQGSQMSGYDISYFVTNWDNIKPFNLSGKMTGPLNKFHLENFLIRNPDVNIATKTMKVDNILNGHFSIETKDLSTDFTYKDLKAMMPTFISSKMKNFADDFGKLKYNGTAKVNPDQVYVDNGNLITGIGQAKISKLSLTGYSTAMPKYSGHLDVKDLNTSVITKNKSVGLISGNFELNGQSFDVNTMRLTTKSQISSIEIMDKVIKNLYLDGLLDHKKYNGLITVNDEQAKATVKGLIDFSTSKIMMDVNADVTQLNMNYFTNKPGSQIVSGQVEGKMSMSSINDLTLDVNANNLHFATATQKYNIPNAKLKTFIEAGGRVIDVDAPGAAMGKISGKYSLTDLVGMVENGVGRILVGPPPRKLYRGQNFAMKFDVQQGLVNYFLPDLKLPHGALVEGEYNGDSNNLILNLDATALKYIMTKEEEITDADNALATSNSDYQINSRKNLSKDSAMVDSLKVRINTANLAQQLYARVNRLEYNKNIIKDFELKGNNENGNTLHLATVFKHGSPDDEINEKLKEYAINVDQSTDAAGDYVFRFEPTEVKFNEVSWAIDTSPELNHSITYRKQTGDFDIRNLRVYSDKSALFIKEAQFKSIKDFYLDADISDFEIEKLLEMQSGGNGMDIKGLANGSVKIKMDKSTLQPLVDLTVDNIKMNGNDMGDISISATNGFSLNVYDIDIKVHSAGILGNNSLSITGTVNNNTASPDIDLTAEMRDFDLAFTQQFVHTIFGNLRGKATGNLKINGKLKNLDYSGDIALKDFGLKLLFTGVDYSFDDTVIQLSKGLAILNNIEVHDGRSNSKGNISGAIRFETLSSMGVDLIMRADNLLVLNSTQKDSDLFWGRVYGQGDLYVSGPVSGLSINTPNMKALNGSTFTFNSGSTSNVEEFKMLRFLKEGKDGLVTLEEKKKTGANMDIDFNLAVDKGTTVNVLIGDDVGSITVKGIAEPLRFHMNRQGNIAMNGTYKVDNGTFISKAILNKTFQIQKNSSIRWDGDAMKPALDITANYVRMVSNAGEYLSMGKLQPISILLQANITESLVDPKVELNVTAMDVSSQVRETLAAKMSQEGEKVLQFGSVLLLSTFNVSNSGGVEVNVGNVAESQGYNMLLKQLGSVLNTMSNEFQIDLNYVKGDQNSNTADRANAGVSVALSPRMNIKTGLGIPLSKTEASTTGAQNNYLSGEGSIEYDLSKKNDGTLLVRGYSKPTNIGMISTNGTANQAYGVGVMWSKSFNSLFKKKKKDKKTTGDKTEIKTDSIKSNAK</sequence>
<evidence type="ECO:0000256" key="1">
    <source>
        <dbReference type="SAM" id="MobiDB-lite"/>
    </source>
</evidence>
<feature type="compositionally biased region" description="Basic and acidic residues" evidence="1">
    <location>
        <begin position="1582"/>
        <end position="1594"/>
    </location>
</feature>
<protein>
    <submittedName>
        <fullName evidence="3">Translocation/assembly module TamB</fullName>
    </submittedName>
</protein>
<keyword evidence="2" id="KW-0812">Transmembrane</keyword>
<dbReference type="EMBL" id="JBHRYO010000002">
    <property type="protein sequence ID" value="MFC3758948.1"/>
    <property type="molecule type" value="Genomic_DNA"/>
</dbReference>